<feature type="signal peptide" evidence="2">
    <location>
        <begin position="1"/>
        <end position="24"/>
    </location>
</feature>
<feature type="chain" id="PRO_5019081470" description="Oxygen tolerance protein BatD" evidence="2">
    <location>
        <begin position="25"/>
        <end position="474"/>
    </location>
</feature>
<evidence type="ECO:0000313" key="4">
    <source>
        <dbReference type="Proteomes" id="UP000282832"/>
    </source>
</evidence>
<keyword evidence="1" id="KW-0472">Membrane</keyword>
<dbReference type="PANTHER" id="PTHR40940:SF2">
    <property type="entry name" value="BATD"/>
    <property type="match status" value="1"/>
</dbReference>
<evidence type="ECO:0000313" key="3">
    <source>
        <dbReference type="EMBL" id="RVU23331.1"/>
    </source>
</evidence>
<keyword evidence="1" id="KW-0812">Transmembrane</keyword>
<proteinExistence type="predicted"/>
<dbReference type="EMBL" id="SACY01000006">
    <property type="protein sequence ID" value="RVU23331.1"/>
    <property type="molecule type" value="Genomic_DNA"/>
</dbReference>
<evidence type="ECO:0000256" key="1">
    <source>
        <dbReference type="SAM" id="Phobius"/>
    </source>
</evidence>
<gene>
    <name evidence="3" type="ORF">EOJ36_11400</name>
</gene>
<feature type="transmembrane region" description="Helical" evidence="1">
    <location>
        <begin position="452"/>
        <end position="469"/>
    </location>
</feature>
<dbReference type="AlphaFoldDB" id="A0A437PM05"/>
<comment type="caution">
    <text evidence="3">The sequence shown here is derived from an EMBL/GenBank/DDBJ whole genome shotgun (WGS) entry which is preliminary data.</text>
</comment>
<name>A0A437PM05_9BACT</name>
<dbReference type="Proteomes" id="UP000282832">
    <property type="component" value="Unassembled WGS sequence"/>
</dbReference>
<evidence type="ECO:0000256" key="2">
    <source>
        <dbReference type="SAM" id="SignalP"/>
    </source>
</evidence>
<dbReference type="RefSeq" id="WP_127805485.1">
    <property type="nucleotide sequence ID" value="NZ_SACY01000006.1"/>
</dbReference>
<dbReference type="PANTHER" id="PTHR40940">
    <property type="entry name" value="PROTEIN BATD-RELATED"/>
    <property type="match status" value="1"/>
</dbReference>
<dbReference type="OrthoDB" id="2079210at2"/>
<keyword evidence="2" id="KW-0732">Signal</keyword>
<organism evidence="3 4">
    <name type="scientific">Sandaracinomonas limnophila</name>
    <dbReference type="NCBI Taxonomy" id="1862386"/>
    <lineage>
        <taxon>Bacteria</taxon>
        <taxon>Pseudomonadati</taxon>
        <taxon>Bacteroidota</taxon>
        <taxon>Cytophagia</taxon>
        <taxon>Cytophagales</taxon>
        <taxon>Flectobacillaceae</taxon>
        <taxon>Sandaracinomonas</taxon>
    </lineage>
</organism>
<reference evidence="3 4" key="1">
    <citation type="submission" date="2019-01" db="EMBL/GenBank/DDBJ databases">
        <authorList>
            <person name="Chen W.-M."/>
        </authorList>
    </citation>
    <scope>NUCLEOTIDE SEQUENCE [LARGE SCALE GENOMIC DNA]</scope>
    <source>
        <strain evidence="3 4">FSY-15</strain>
    </source>
</reference>
<accession>A0A437PM05</accession>
<sequence length="474" mass="54832">MKRHICLWFLFLIGFYLNPMESNAQNKPSVQIEGKSISTEEDLVISVSAEQPANATEGIPYKFPEINFFKKVGVSRGKASTLVNNQMVSEVIYSQHYRAVNPGIFQIPELEVLLFQQSVKTEPFTVTVVKGIEVTKVEDFFPKSELTKDILPSKNKLFLLVSSNEYQPYVGQGFTLKFSLFIPEDNEQELEFDRNDIQIPLQLQKLKPSNCWQENFDLQTEKIISTTFQGKKYKEYRFYQATFYALDNQIIKIPSLKLRLSKIQKKGNEVQKTPIEFSSIPFQIKPKNLPKGISPTKIPVGRYELREEINRNSIRTGQKIEYKSSFVGDGNTFAIEDPEVESDYFLRFTTLNKEEVIFPSGDKMFGNNSQKIQIIPRQPGKFELKKYFYWVYFNTDKGKLDTLYSKLTLDVKGGPSDAHLNTAEESSEIYQGIENLSSLENTWNTWENWRKITQIILFILVIIFGYLLTSRTKK</sequence>
<keyword evidence="4" id="KW-1185">Reference proteome</keyword>
<dbReference type="InterPro" id="IPR025738">
    <property type="entry name" value="BatD"/>
</dbReference>
<protein>
    <recommendedName>
        <fullName evidence="5">Oxygen tolerance protein BatD</fullName>
    </recommendedName>
</protein>
<keyword evidence="1" id="KW-1133">Transmembrane helix</keyword>
<evidence type="ECO:0008006" key="5">
    <source>
        <dbReference type="Google" id="ProtNLM"/>
    </source>
</evidence>